<feature type="compositionally biased region" description="Polar residues" evidence="1">
    <location>
        <begin position="184"/>
        <end position="195"/>
    </location>
</feature>
<keyword evidence="3" id="KW-1185">Reference proteome</keyword>
<feature type="compositionally biased region" description="Pro residues" evidence="1">
    <location>
        <begin position="160"/>
        <end position="170"/>
    </location>
</feature>
<sequence length="271" mass="29544">MAAKRISSIFSMGSNISDQSSESRMSPSIHPARPPREQNQSPIHVSGEQSHVLGSEQRNSVNLSRKSLPNLRPTSHLQNLHTEQSSGYTPPFDPTILPRIEDDDVLLNPPPLLKPLPIRAQSPGGSLGGSRPVSRGDAMDNRPASRGNPFDSRSSSRPPSSRPPSRPPSQPASRPASPIRLRPQTPTNRPLTPTTEAKLAKRRSWMPGKLRKAGQDEGNNANSTQAWMVTPNEKIPYDLSALASFHRVSFPSTSFELFPKAKSSPGPRALE</sequence>
<dbReference type="Proteomes" id="UP000578531">
    <property type="component" value="Unassembled WGS sequence"/>
</dbReference>
<evidence type="ECO:0000313" key="3">
    <source>
        <dbReference type="Proteomes" id="UP000578531"/>
    </source>
</evidence>
<gene>
    <name evidence="2" type="ORF">HO173_003409</name>
</gene>
<organism evidence="2 3">
    <name type="scientific">Letharia columbiana</name>
    <dbReference type="NCBI Taxonomy" id="112416"/>
    <lineage>
        <taxon>Eukaryota</taxon>
        <taxon>Fungi</taxon>
        <taxon>Dikarya</taxon>
        <taxon>Ascomycota</taxon>
        <taxon>Pezizomycotina</taxon>
        <taxon>Lecanoromycetes</taxon>
        <taxon>OSLEUM clade</taxon>
        <taxon>Lecanoromycetidae</taxon>
        <taxon>Lecanorales</taxon>
        <taxon>Lecanorineae</taxon>
        <taxon>Parmeliaceae</taxon>
        <taxon>Letharia</taxon>
    </lineage>
</organism>
<comment type="caution">
    <text evidence="2">The sequence shown here is derived from an EMBL/GenBank/DDBJ whole genome shotgun (WGS) entry which is preliminary data.</text>
</comment>
<protein>
    <submittedName>
        <fullName evidence="2">Uncharacterized protein</fullName>
    </submittedName>
</protein>
<reference evidence="2 3" key="1">
    <citation type="journal article" date="2020" name="Genomics">
        <title>Complete, high-quality genomes from long-read metagenomic sequencing of two wolf lichen thalli reveals enigmatic genome architecture.</title>
        <authorList>
            <person name="McKenzie S.K."/>
            <person name="Walston R.F."/>
            <person name="Allen J.L."/>
        </authorList>
    </citation>
    <scope>NUCLEOTIDE SEQUENCE [LARGE SCALE GENOMIC DNA]</scope>
    <source>
        <strain evidence="2">WasteWater2</strain>
    </source>
</reference>
<feature type="compositionally biased region" description="Polar residues" evidence="1">
    <location>
        <begin position="37"/>
        <end position="49"/>
    </location>
</feature>
<feature type="compositionally biased region" description="Polar residues" evidence="1">
    <location>
        <begin position="8"/>
        <end position="26"/>
    </location>
</feature>
<proteinExistence type="predicted"/>
<feature type="compositionally biased region" description="Basic residues" evidence="1">
    <location>
        <begin position="200"/>
        <end position="212"/>
    </location>
</feature>
<feature type="compositionally biased region" description="Polar residues" evidence="1">
    <location>
        <begin position="56"/>
        <end position="88"/>
    </location>
</feature>
<dbReference type="AlphaFoldDB" id="A0A8H6G150"/>
<dbReference type="RefSeq" id="XP_037167744.1">
    <property type="nucleotide sequence ID" value="XM_037305336.1"/>
</dbReference>
<evidence type="ECO:0000313" key="2">
    <source>
        <dbReference type="EMBL" id="KAF6238442.1"/>
    </source>
</evidence>
<accession>A0A8H6G150</accession>
<name>A0A8H6G150_9LECA</name>
<feature type="region of interest" description="Disordered" evidence="1">
    <location>
        <begin position="1"/>
        <end position="223"/>
    </location>
</feature>
<dbReference type="GeneID" id="59285077"/>
<dbReference type="EMBL" id="JACCJC010000009">
    <property type="protein sequence ID" value="KAF6238442.1"/>
    <property type="molecule type" value="Genomic_DNA"/>
</dbReference>
<evidence type="ECO:0000256" key="1">
    <source>
        <dbReference type="SAM" id="MobiDB-lite"/>
    </source>
</evidence>